<dbReference type="EMBL" id="CAEZXK010000001">
    <property type="protein sequence ID" value="CAB4678288.1"/>
    <property type="molecule type" value="Genomic_DNA"/>
</dbReference>
<accession>A0A6J6MZ85</accession>
<keyword evidence="1" id="KW-0472">Membrane</keyword>
<organism evidence="2">
    <name type="scientific">freshwater metagenome</name>
    <dbReference type="NCBI Taxonomy" id="449393"/>
    <lineage>
        <taxon>unclassified sequences</taxon>
        <taxon>metagenomes</taxon>
        <taxon>ecological metagenomes</taxon>
    </lineage>
</organism>
<keyword evidence="1" id="KW-1133">Transmembrane helix</keyword>
<evidence type="ECO:0000256" key="1">
    <source>
        <dbReference type="SAM" id="Phobius"/>
    </source>
</evidence>
<dbReference type="AlphaFoldDB" id="A0A6J6MZ85"/>
<protein>
    <submittedName>
        <fullName evidence="2">Unannotated protein</fullName>
    </submittedName>
</protein>
<name>A0A6J6MZ85_9ZZZZ</name>
<reference evidence="2" key="1">
    <citation type="submission" date="2020-05" db="EMBL/GenBank/DDBJ databases">
        <authorList>
            <person name="Chiriac C."/>
            <person name="Salcher M."/>
            <person name="Ghai R."/>
            <person name="Kavagutti S V."/>
        </authorList>
    </citation>
    <scope>NUCLEOTIDE SEQUENCE</scope>
</reference>
<feature type="transmembrane region" description="Helical" evidence="1">
    <location>
        <begin position="12"/>
        <end position="34"/>
    </location>
</feature>
<proteinExistence type="predicted"/>
<keyword evidence="1" id="KW-0812">Transmembrane</keyword>
<evidence type="ECO:0000313" key="2">
    <source>
        <dbReference type="EMBL" id="CAB4678288.1"/>
    </source>
</evidence>
<gene>
    <name evidence="2" type="ORF">UFOPK2370_00067</name>
</gene>
<sequence>MNPRATSDAGAVTAEFAVVLPTVFMIMAISLATLSAQLERFKLVSVAGMISRAAARAEPLDSVKTVFAEQLEGRALTIASKGTMVCAEVSQRLEIAVLPDFGLRLAETQCARKIGL</sequence>